<evidence type="ECO:0000256" key="1">
    <source>
        <dbReference type="SAM" id="MobiDB-lite"/>
    </source>
</evidence>
<name>A0ABW1U495_9BURK</name>
<sequence length="95" mass="10139">MATANSLPLRPLPGAAQPSAAVPGNPEFLTNDEAAAFLRLSPRTLEKQRVLGGGPRYRKFGARVLYAVGDLRTWADGRAYGMTSDPGSPQRASVR</sequence>
<dbReference type="Pfam" id="PF12728">
    <property type="entry name" value="HTH_17"/>
    <property type="match status" value="1"/>
</dbReference>
<keyword evidence="4" id="KW-1185">Reference proteome</keyword>
<dbReference type="InterPro" id="IPR041657">
    <property type="entry name" value="HTH_17"/>
</dbReference>
<feature type="domain" description="Helix-turn-helix" evidence="2">
    <location>
        <begin position="28"/>
        <end position="78"/>
    </location>
</feature>
<evidence type="ECO:0000259" key="2">
    <source>
        <dbReference type="Pfam" id="PF12728"/>
    </source>
</evidence>
<dbReference type="SUPFAM" id="SSF46955">
    <property type="entry name" value="Putative DNA-binding domain"/>
    <property type="match status" value="1"/>
</dbReference>
<reference evidence="4" key="1">
    <citation type="journal article" date="2019" name="Int. J. Syst. Evol. Microbiol.">
        <title>The Global Catalogue of Microorganisms (GCM) 10K type strain sequencing project: providing services to taxonomists for standard genome sequencing and annotation.</title>
        <authorList>
            <consortium name="The Broad Institute Genomics Platform"/>
            <consortium name="The Broad Institute Genome Sequencing Center for Infectious Disease"/>
            <person name="Wu L."/>
            <person name="Ma J."/>
        </authorList>
    </citation>
    <scope>NUCLEOTIDE SEQUENCE [LARGE SCALE GENOMIC DNA]</scope>
    <source>
        <strain evidence="4">CCUG 39402</strain>
    </source>
</reference>
<dbReference type="Proteomes" id="UP001596270">
    <property type="component" value="Unassembled WGS sequence"/>
</dbReference>
<protein>
    <submittedName>
        <fullName evidence="3">Helix-turn-helix transcriptional regulator</fullName>
    </submittedName>
</protein>
<gene>
    <name evidence="3" type="ORF">ACFQND_24210</name>
</gene>
<proteinExistence type="predicted"/>
<evidence type="ECO:0000313" key="4">
    <source>
        <dbReference type="Proteomes" id="UP001596270"/>
    </source>
</evidence>
<dbReference type="RefSeq" id="WP_377414892.1">
    <property type="nucleotide sequence ID" value="NZ_JBHSRS010000084.1"/>
</dbReference>
<dbReference type="InterPro" id="IPR009061">
    <property type="entry name" value="DNA-bd_dom_put_sf"/>
</dbReference>
<organism evidence="3 4">
    <name type="scientific">Polaromonas aquatica</name>
    <dbReference type="NCBI Taxonomy" id="332657"/>
    <lineage>
        <taxon>Bacteria</taxon>
        <taxon>Pseudomonadati</taxon>
        <taxon>Pseudomonadota</taxon>
        <taxon>Betaproteobacteria</taxon>
        <taxon>Burkholderiales</taxon>
        <taxon>Comamonadaceae</taxon>
        <taxon>Polaromonas</taxon>
    </lineage>
</organism>
<evidence type="ECO:0000313" key="3">
    <source>
        <dbReference type="EMBL" id="MFC6284340.1"/>
    </source>
</evidence>
<dbReference type="EMBL" id="JBHSRS010000084">
    <property type="protein sequence ID" value="MFC6284340.1"/>
    <property type="molecule type" value="Genomic_DNA"/>
</dbReference>
<feature type="region of interest" description="Disordered" evidence="1">
    <location>
        <begin position="1"/>
        <end position="23"/>
    </location>
</feature>
<comment type="caution">
    <text evidence="3">The sequence shown here is derived from an EMBL/GenBank/DDBJ whole genome shotgun (WGS) entry which is preliminary data.</text>
</comment>
<accession>A0ABW1U495</accession>